<reference evidence="3" key="1">
    <citation type="journal article" date="2014" name="PLoS ONE">
        <title>Transcriptome-Based Identification of ABC Transporters in the Western Tarnished Plant Bug Lygus hesperus.</title>
        <authorList>
            <person name="Hull J.J."/>
            <person name="Chaney K."/>
            <person name="Geib S.M."/>
            <person name="Fabrick J.A."/>
            <person name="Brent C.S."/>
            <person name="Walsh D."/>
            <person name="Lavine L.C."/>
        </authorList>
    </citation>
    <scope>NUCLEOTIDE SEQUENCE</scope>
</reference>
<gene>
    <name evidence="3" type="ORF">CM83_19222</name>
</gene>
<name>A0A0A9XEU2_LYGHE</name>
<sequence>ANMKLFAAAILVLSFVGAVLARPEESVAAAAELAAPVAEQPAAQPTAPAAKPITPAEPSKPATKPSKPALIVGKIISNARDLIAKIAQWLQPSGKSSTRASSSIADRKKQTLAKIDALKAELQAKDKAIVVPSGPANKRNEALALKAAIARTIQELDVMRSEIMNMK</sequence>
<reference evidence="3" key="2">
    <citation type="submission" date="2014-07" db="EMBL/GenBank/DDBJ databases">
        <authorList>
            <person name="Hull J."/>
        </authorList>
    </citation>
    <scope>NUCLEOTIDE SEQUENCE</scope>
</reference>
<feature type="region of interest" description="Disordered" evidence="1">
    <location>
        <begin position="40"/>
        <end position="66"/>
    </location>
</feature>
<evidence type="ECO:0000256" key="2">
    <source>
        <dbReference type="SAM" id="SignalP"/>
    </source>
</evidence>
<protein>
    <submittedName>
        <fullName evidence="3">Uncharacterized protein</fullName>
    </submittedName>
</protein>
<organism evidence="3">
    <name type="scientific">Lygus hesperus</name>
    <name type="common">Western plant bug</name>
    <dbReference type="NCBI Taxonomy" id="30085"/>
    <lineage>
        <taxon>Eukaryota</taxon>
        <taxon>Metazoa</taxon>
        <taxon>Ecdysozoa</taxon>
        <taxon>Arthropoda</taxon>
        <taxon>Hexapoda</taxon>
        <taxon>Insecta</taxon>
        <taxon>Pterygota</taxon>
        <taxon>Neoptera</taxon>
        <taxon>Paraneoptera</taxon>
        <taxon>Hemiptera</taxon>
        <taxon>Heteroptera</taxon>
        <taxon>Panheteroptera</taxon>
        <taxon>Cimicomorpha</taxon>
        <taxon>Miridae</taxon>
        <taxon>Mirini</taxon>
        <taxon>Lygus</taxon>
    </lineage>
</organism>
<evidence type="ECO:0000256" key="1">
    <source>
        <dbReference type="SAM" id="MobiDB-lite"/>
    </source>
</evidence>
<accession>A0A0A9XEU2</accession>
<keyword evidence="2" id="KW-0732">Signal</keyword>
<feature type="signal peptide" evidence="2">
    <location>
        <begin position="1"/>
        <end position="21"/>
    </location>
</feature>
<feature type="non-terminal residue" evidence="3">
    <location>
        <position position="1"/>
    </location>
</feature>
<dbReference type="AlphaFoldDB" id="A0A0A9XEU2"/>
<proteinExistence type="predicted"/>
<evidence type="ECO:0000313" key="3">
    <source>
        <dbReference type="EMBL" id="JAG18151.1"/>
    </source>
</evidence>
<dbReference type="EMBL" id="GBHO01025453">
    <property type="protein sequence ID" value="JAG18151.1"/>
    <property type="molecule type" value="Transcribed_RNA"/>
</dbReference>
<feature type="chain" id="PRO_5002052888" evidence="2">
    <location>
        <begin position="22"/>
        <end position="167"/>
    </location>
</feature>